<dbReference type="AlphaFoldDB" id="A0A9J6H7K4"/>
<evidence type="ECO:0000313" key="1">
    <source>
        <dbReference type="EMBL" id="KAH9383018.1"/>
    </source>
</evidence>
<keyword evidence="2" id="KW-1185">Reference proteome</keyword>
<organism evidence="1 2">
    <name type="scientific">Haemaphysalis longicornis</name>
    <name type="common">Bush tick</name>
    <dbReference type="NCBI Taxonomy" id="44386"/>
    <lineage>
        <taxon>Eukaryota</taxon>
        <taxon>Metazoa</taxon>
        <taxon>Ecdysozoa</taxon>
        <taxon>Arthropoda</taxon>
        <taxon>Chelicerata</taxon>
        <taxon>Arachnida</taxon>
        <taxon>Acari</taxon>
        <taxon>Parasitiformes</taxon>
        <taxon>Ixodida</taxon>
        <taxon>Ixodoidea</taxon>
        <taxon>Ixodidae</taxon>
        <taxon>Haemaphysalinae</taxon>
        <taxon>Haemaphysalis</taxon>
    </lineage>
</organism>
<comment type="caution">
    <text evidence="1">The sequence shown here is derived from an EMBL/GenBank/DDBJ whole genome shotgun (WGS) entry which is preliminary data.</text>
</comment>
<dbReference type="EMBL" id="JABSTR010000916">
    <property type="protein sequence ID" value="KAH9383018.1"/>
    <property type="molecule type" value="Genomic_DNA"/>
</dbReference>
<reference evidence="1 2" key="1">
    <citation type="journal article" date="2020" name="Cell">
        <title>Large-Scale Comparative Analyses of Tick Genomes Elucidate Their Genetic Diversity and Vector Capacities.</title>
        <authorList>
            <consortium name="Tick Genome and Microbiome Consortium (TIGMIC)"/>
            <person name="Jia N."/>
            <person name="Wang J."/>
            <person name="Shi W."/>
            <person name="Du L."/>
            <person name="Sun Y."/>
            <person name="Zhan W."/>
            <person name="Jiang J.F."/>
            <person name="Wang Q."/>
            <person name="Zhang B."/>
            <person name="Ji P."/>
            <person name="Bell-Sakyi L."/>
            <person name="Cui X.M."/>
            <person name="Yuan T.T."/>
            <person name="Jiang B.G."/>
            <person name="Yang W.F."/>
            <person name="Lam T.T."/>
            <person name="Chang Q.C."/>
            <person name="Ding S.J."/>
            <person name="Wang X.J."/>
            <person name="Zhu J.G."/>
            <person name="Ruan X.D."/>
            <person name="Zhao L."/>
            <person name="Wei J.T."/>
            <person name="Ye R.Z."/>
            <person name="Que T.C."/>
            <person name="Du C.H."/>
            <person name="Zhou Y.H."/>
            <person name="Cheng J.X."/>
            <person name="Dai P.F."/>
            <person name="Guo W.B."/>
            <person name="Han X.H."/>
            <person name="Huang E.J."/>
            <person name="Li L.F."/>
            <person name="Wei W."/>
            <person name="Gao Y.C."/>
            <person name="Liu J.Z."/>
            <person name="Shao H.Z."/>
            <person name="Wang X."/>
            <person name="Wang C.C."/>
            <person name="Yang T.C."/>
            <person name="Huo Q.B."/>
            <person name="Li W."/>
            <person name="Chen H.Y."/>
            <person name="Chen S.E."/>
            <person name="Zhou L.G."/>
            <person name="Ni X.B."/>
            <person name="Tian J.H."/>
            <person name="Sheng Y."/>
            <person name="Liu T."/>
            <person name="Pan Y.S."/>
            <person name="Xia L.Y."/>
            <person name="Li J."/>
            <person name="Zhao F."/>
            <person name="Cao W.C."/>
        </authorList>
    </citation>
    <scope>NUCLEOTIDE SEQUENCE [LARGE SCALE GENOMIC DNA]</scope>
    <source>
        <strain evidence="1">HaeL-2018</strain>
    </source>
</reference>
<name>A0A9J6H7K4_HAELO</name>
<protein>
    <submittedName>
        <fullName evidence="1">Uncharacterized protein</fullName>
    </submittedName>
</protein>
<proteinExistence type="predicted"/>
<dbReference type="Proteomes" id="UP000821853">
    <property type="component" value="Unassembled WGS sequence"/>
</dbReference>
<accession>A0A9J6H7K4</accession>
<dbReference type="VEuPathDB" id="VectorBase:HLOH_043901"/>
<sequence length="75" mass="8711">MPGVFYLDHAMQHFSHRIVLAADRLHPNFMGVSLLSWKVHSLLLRTRKPQIGDWRDHALPAPRANYRRQARTSPA</sequence>
<gene>
    <name evidence="1" type="ORF">HPB48_023654</name>
</gene>
<evidence type="ECO:0000313" key="2">
    <source>
        <dbReference type="Proteomes" id="UP000821853"/>
    </source>
</evidence>